<comment type="caution">
    <text evidence="2">The sequence shown here is derived from an EMBL/GenBank/DDBJ whole genome shotgun (WGS) entry which is preliminary data.</text>
</comment>
<evidence type="ECO:0000313" key="2">
    <source>
        <dbReference type="EMBL" id="MCM2679275.1"/>
    </source>
</evidence>
<dbReference type="Proteomes" id="UP001165393">
    <property type="component" value="Unassembled WGS sequence"/>
</dbReference>
<keyword evidence="3" id="KW-1185">Reference proteome</keyword>
<keyword evidence="1" id="KW-0732">Signal</keyword>
<dbReference type="InterPro" id="IPR021457">
    <property type="entry name" value="DUF3108"/>
</dbReference>
<reference evidence="2 3" key="1">
    <citation type="journal article" date="2013" name="Antonie Van Leeuwenhoek">
        <title>Echinimonas agarilytica gen. nov., sp. nov., a new gammaproteobacterium isolated from the sea urchin Strongylocentrotus intermedius.</title>
        <authorList>
            <person name="Nedashkovskaya O.I."/>
            <person name="Stenkova A.M."/>
            <person name="Zhukova N.V."/>
            <person name="Van Trappen S."/>
            <person name="Lee J.S."/>
            <person name="Kim S.B."/>
        </authorList>
    </citation>
    <scope>NUCLEOTIDE SEQUENCE [LARGE SCALE GENOMIC DNA]</scope>
    <source>
        <strain evidence="2 3">KMM 6351</strain>
    </source>
</reference>
<dbReference type="RefSeq" id="WP_251260628.1">
    <property type="nucleotide sequence ID" value="NZ_JAMQGP010000002.1"/>
</dbReference>
<dbReference type="EMBL" id="JAMQGP010000002">
    <property type="protein sequence ID" value="MCM2679275.1"/>
    <property type="molecule type" value="Genomic_DNA"/>
</dbReference>
<gene>
    <name evidence="2" type="ORF">NAF29_06240</name>
</gene>
<dbReference type="Pfam" id="PF11306">
    <property type="entry name" value="DUF3108"/>
    <property type="match status" value="1"/>
</dbReference>
<dbReference type="AlphaFoldDB" id="A0AA41W5L3"/>
<organism evidence="2 3">
    <name type="scientific">Echinimonas agarilytica</name>
    <dbReference type="NCBI Taxonomy" id="1215918"/>
    <lineage>
        <taxon>Bacteria</taxon>
        <taxon>Pseudomonadati</taxon>
        <taxon>Pseudomonadota</taxon>
        <taxon>Gammaproteobacteria</taxon>
        <taxon>Alteromonadales</taxon>
        <taxon>Echinimonadaceae</taxon>
        <taxon>Echinimonas</taxon>
    </lineage>
</organism>
<evidence type="ECO:0000256" key="1">
    <source>
        <dbReference type="SAM" id="SignalP"/>
    </source>
</evidence>
<evidence type="ECO:0000313" key="3">
    <source>
        <dbReference type="Proteomes" id="UP001165393"/>
    </source>
</evidence>
<accession>A0AA41W5L3</accession>
<sequence length="246" mass="28721">MRNWLISACCFCIIPNAFADTSISFTPFQSNYKVFRNGSEVGTGKRTFYPRPDGRMYFCTESKLKWFILSDKRKEQSWLTMTDAGNVNSLEYQYERTGTGPNKESHLIFNNGDQSLVELQDDYPLKTKWTEDLLDPVGYQLQMRIDVAEGKKELEYPVLYKGGRRDYKFEVVGEELLKLPIGEIHTVKLKRIRSNKKRETFVWLSKDHDFIVARIWQAKEGEEQADLRLAQFKHIDIPTQTPEPSN</sequence>
<feature type="chain" id="PRO_5041292017" evidence="1">
    <location>
        <begin position="20"/>
        <end position="246"/>
    </location>
</feature>
<protein>
    <submittedName>
        <fullName evidence="2">DUF3108 domain-containing protein</fullName>
    </submittedName>
</protein>
<feature type="signal peptide" evidence="1">
    <location>
        <begin position="1"/>
        <end position="19"/>
    </location>
</feature>
<proteinExistence type="predicted"/>
<name>A0AA41W5L3_9GAMM</name>